<organism evidence="1 2">
    <name type="scientific">Sphingobium xenophagum</name>
    <dbReference type="NCBI Taxonomy" id="121428"/>
    <lineage>
        <taxon>Bacteria</taxon>
        <taxon>Pseudomonadati</taxon>
        <taxon>Pseudomonadota</taxon>
        <taxon>Alphaproteobacteria</taxon>
        <taxon>Sphingomonadales</taxon>
        <taxon>Sphingomonadaceae</taxon>
        <taxon>Sphingobium</taxon>
    </lineage>
</organism>
<keyword evidence="2" id="KW-1185">Reference proteome</keyword>
<proteinExistence type="predicted"/>
<comment type="caution">
    <text evidence="1">The sequence shown here is derived from an EMBL/GenBank/DDBJ whole genome shotgun (WGS) entry which is preliminary data.</text>
</comment>
<evidence type="ECO:0000313" key="1">
    <source>
        <dbReference type="EMBL" id="GBH32711.1"/>
    </source>
</evidence>
<reference evidence="1 2" key="1">
    <citation type="submission" date="2014-12" db="EMBL/GenBank/DDBJ databases">
        <title>Whole genome sequencing of Sphingobium xenophagum OW59.</title>
        <authorList>
            <person name="Ohta Y."/>
            <person name="Nishi S."/>
            <person name="Hatada Y."/>
        </authorList>
    </citation>
    <scope>NUCLEOTIDE SEQUENCE [LARGE SCALE GENOMIC DNA]</scope>
    <source>
        <strain evidence="1 2">OW59</strain>
    </source>
</reference>
<name>A0A401J7T9_SPHXE</name>
<dbReference type="RefSeq" id="WP_006964185.1">
    <property type="nucleotide sequence ID" value="NZ_BBQY01000043.1"/>
</dbReference>
<dbReference type="AlphaFoldDB" id="A0A401J7T9"/>
<accession>A0A401J7T9</accession>
<gene>
    <name evidence="1" type="ORF">MBESOW_P3942</name>
</gene>
<protein>
    <submittedName>
        <fullName evidence="1">Uncharacterized protein</fullName>
    </submittedName>
</protein>
<dbReference type="EMBL" id="BBQY01000043">
    <property type="protein sequence ID" value="GBH32711.1"/>
    <property type="molecule type" value="Genomic_DNA"/>
</dbReference>
<evidence type="ECO:0000313" key="2">
    <source>
        <dbReference type="Proteomes" id="UP000290975"/>
    </source>
</evidence>
<sequence>MADYHSPTVVRPSIPLAAITSLEHALLCQMFEHESDGDAVYFFASDGPSDTVWLDIADLKTMLDEEPMPSGPVVEMIRTRLAEAGPDETELELDLSDLGDAAIFQQIVRRCDQLDHVVITSAWTCTKMRPDGFGGGVTVVTADHILSSSTSEMEAHLLDRCDYGELGCAPGHGKHGILAIEEAEVRSMVADIQQAYVGTDAAGVTVSDEHIRQACIALVPTLDLDEQLRGLEFSAAMAAIRIARAASA</sequence>
<dbReference type="Proteomes" id="UP000290975">
    <property type="component" value="Unassembled WGS sequence"/>
</dbReference>